<dbReference type="InterPro" id="IPR058667">
    <property type="entry name" value="DUF6242_C"/>
</dbReference>
<evidence type="ECO:0000313" key="2">
    <source>
        <dbReference type="EMBL" id="MBO9199943.1"/>
    </source>
</evidence>
<name>A0ABS3YPX6_9BACT</name>
<keyword evidence="3" id="KW-1185">Reference proteome</keyword>
<protein>
    <submittedName>
        <fullName evidence="2">Exo-alpha-sialidase</fullName>
    </submittedName>
</protein>
<sequence>MKRNHLSWLFLLQIVFVFMSCQKKGIENNQNVNNGNELNAPVSPLSIDVLKYYYKGSTNNNIYSGNSADGFNWNSTQVNNGASTNSGPAAAFLNGNIYMIHKGRTNNNLYFSTSGNNGNNWSSDVAFNNGAGTVRTPSACAFNGKLYVAYVSTKFDDKDTEPYYHSHSKIYYSYSSDGGATWTESIIDYETFDEPWIFTDGTQIYIAFANVKELNSFALVSSTDGITWFNTSVAPYPAIHQSVAVNSNGRACMVRCDGNQQISVQYSDDKINWSAPSYLLNSSNGIAASSQRPTITFDRTNNRFVVVYKGLTNNNIYYADDRDGVLRERGTANGSTTESPYALFVN</sequence>
<evidence type="ECO:0000313" key="3">
    <source>
        <dbReference type="Proteomes" id="UP000677244"/>
    </source>
</evidence>
<feature type="domain" description="DUF6242" evidence="1">
    <location>
        <begin position="68"/>
        <end position="159"/>
    </location>
</feature>
<dbReference type="CDD" id="cd15482">
    <property type="entry name" value="Sialidase_non-viral"/>
    <property type="match status" value="1"/>
</dbReference>
<dbReference type="Gene3D" id="2.120.10.10">
    <property type="match status" value="1"/>
</dbReference>
<dbReference type="SUPFAM" id="SSF50939">
    <property type="entry name" value="Sialidases"/>
    <property type="match status" value="1"/>
</dbReference>
<organism evidence="2 3">
    <name type="scientific">Niastella soli</name>
    <dbReference type="NCBI Taxonomy" id="2821487"/>
    <lineage>
        <taxon>Bacteria</taxon>
        <taxon>Pseudomonadati</taxon>
        <taxon>Bacteroidota</taxon>
        <taxon>Chitinophagia</taxon>
        <taxon>Chitinophagales</taxon>
        <taxon>Chitinophagaceae</taxon>
        <taxon>Niastella</taxon>
    </lineage>
</organism>
<dbReference type="InterPro" id="IPR036278">
    <property type="entry name" value="Sialidase_sf"/>
</dbReference>
<evidence type="ECO:0000259" key="1">
    <source>
        <dbReference type="Pfam" id="PF25852"/>
    </source>
</evidence>
<proteinExistence type="predicted"/>
<dbReference type="RefSeq" id="WP_209137996.1">
    <property type="nucleotide sequence ID" value="NZ_JAGHKO010000001.1"/>
</dbReference>
<comment type="caution">
    <text evidence="2">The sequence shown here is derived from an EMBL/GenBank/DDBJ whole genome shotgun (WGS) entry which is preliminary data.</text>
</comment>
<dbReference type="EMBL" id="JAGHKO010000001">
    <property type="protein sequence ID" value="MBO9199943.1"/>
    <property type="molecule type" value="Genomic_DNA"/>
</dbReference>
<dbReference type="Proteomes" id="UP000677244">
    <property type="component" value="Unassembled WGS sequence"/>
</dbReference>
<reference evidence="2 3" key="1">
    <citation type="submission" date="2021-03" db="EMBL/GenBank/DDBJ databases">
        <title>Assistant Professor.</title>
        <authorList>
            <person name="Huq M.A."/>
        </authorList>
    </citation>
    <scope>NUCLEOTIDE SEQUENCE [LARGE SCALE GENOMIC DNA]</scope>
    <source>
        <strain evidence="2 3">MAH-29</strain>
    </source>
</reference>
<dbReference type="PROSITE" id="PS51257">
    <property type="entry name" value="PROKAR_LIPOPROTEIN"/>
    <property type="match status" value="1"/>
</dbReference>
<gene>
    <name evidence="2" type="ORF">J7I42_06680</name>
</gene>
<accession>A0ABS3YPX6</accession>
<dbReference type="Pfam" id="PF25852">
    <property type="entry name" value="DUF6242_C"/>
    <property type="match status" value="1"/>
</dbReference>